<dbReference type="AlphaFoldDB" id="A0A5B7I9G1"/>
<evidence type="ECO:0000313" key="2">
    <source>
        <dbReference type="Proteomes" id="UP000324222"/>
    </source>
</evidence>
<dbReference type="Proteomes" id="UP000324222">
    <property type="component" value="Unassembled WGS sequence"/>
</dbReference>
<name>A0A5B7I9G1_PORTR</name>
<dbReference type="EMBL" id="VSRR010049745">
    <property type="protein sequence ID" value="MPC78933.1"/>
    <property type="molecule type" value="Genomic_DNA"/>
</dbReference>
<evidence type="ECO:0000313" key="1">
    <source>
        <dbReference type="EMBL" id="MPC78933.1"/>
    </source>
</evidence>
<proteinExistence type="predicted"/>
<accession>A0A5B7I9G1</accession>
<protein>
    <submittedName>
        <fullName evidence="1">Uncharacterized protein</fullName>
    </submittedName>
</protein>
<reference evidence="1 2" key="1">
    <citation type="submission" date="2019-05" db="EMBL/GenBank/DDBJ databases">
        <title>Another draft genome of Portunus trituberculatus and its Hox gene families provides insights of decapod evolution.</title>
        <authorList>
            <person name="Jeong J.-H."/>
            <person name="Song I."/>
            <person name="Kim S."/>
            <person name="Choi T."/>
            <person name="Kim D."/>
            <person name="Ryu S."/>
            <person name="Kim W."/>
        </authorList>
    </citation>
    <scope>NUCLEOTIDE SEQUENCE [LARGE SCALE GENOMIC DNA]</scope>
    <source>
        <tissue evidence="1">Muscle</tissue>
    </source>
</reference>
<sequence length="79" mass="9516">MTRDPQPYWDDSLVPLTVWHLLVKCPSLIELRHRYLYRCRGRVAVSIISQRSLDQSAWPRVMMFLGFWEKRAFSQNYTV</sequence>
<organism evidence="1 2">
    <name type="scientific">Portunus trituberculatus</name>
    <name type="common">Swimming crab</name>
    <name type="synonym">Neptunus trituberculatus</name>
    <dbReference type="NCBI Taxonomy" id="210409"/>
    <lineage>
        <taxon>Eukaryota</taxon>
        <taxon>Metazoa</taxon>
        <taxon>Ecdysozoa</taxon>
        <taxon>Arthropoda</taxon>
        <taxon>Crustacea</taxon>
        <taxon>Multicrustacea</taxon>
        <taxon>Malacostraca</taxon>
        <taxon>Eumalacostraca</taxon>
        <taxon>Eucarida</taxon>
        <taxon>Decapoda</taxon>
        <taxon>Pleocyemata</taxon>
        <taxon>Brachyura</taxon>
        <taxon>Eubrachyura</taxon>
        <taxon>Portunoidea</taxon>
        <taxon>Portunidae</taxon>
        <taxon>Portuninae</taxon>
        <taxon>Portunus</taxon>
    </lineage>
</organism>
<comment type="caution">
    <text evidence="1">The sequence shown here is derived from an EMBL/GenBank/DDBJ whole genome shotgun (WGS) entry which is preliminary data.</text>
</comment>
<keyword evidence="2" id="KW-1185">Reference proteome</keyword>
<gene>
    <name evidence="1" type="ORF">E2C01_073441</name>
</gene>